<feature type="region of interest" description="Disordered" evidence="1">
    <location>
        <begin position="168"/>
        <end position="259"/>
    </location>
</feature>
<organism evidence="2 3">
    <name type="scientific">Pelagomonas calceolata</name>
    <dbReference type="NCBI Taxonomy" id="35677"/>
    <lineage>
        <taxon>Eukaryota</taxon>
        <taxon>Sar</taxon>
        <taxon>Stramenopiles</taxon>
        <taxon>Ochrophyta</taxon>
        <taxon>Pelagophyceae</taxon>
        <taxon>Pelagomonadales</taxon>
        <taxon>Pelagomonadaceae</taxon>
        <taxon>Pelagomonas</taxon>
    </lineage>
</organism>
<feature type="compositionally biased region" description="Acidic residues" evidence="1">
    <location>
        <begin position="197"/>
        <end position="210"/>
    </location>
</feature>
<name>A0A8J2X5S6_9STRA</name>
<evidence type="ECO:0000256" key="1">
    <source>
        <dbReference type="SAM" id="MobiDB-lite"/>
    </source>
</evidence>
<dbReference type="AlphaFoldDB" id="A0A8J2X5S6"/>
<keyword evidence="3" id="KW-1185">Reference proteome</keyword>
<gene>
    <name evidence="2" type="ORF">PECAL_5P12340</name>
</gene>
<protein>
    <submittedName>
        <fullName evidence="2">Uncharacterized protein</fullName>
    </submittedName>
</protein>
<dbReference type="OrthoDB" id="9890280at2759"/>
<comment type="caution">
    <text evidence="2">The sequence shown here is derived from an EMBL/GenBank/DDBJ whole genome shotgun (WGS) entry which is preliminary data.</text>
</comment>
<sequence>MDPSQRPTSNAPPNPYGQPQAPAYGYPYGQAPPAQAYQAPQQAYYQTPSTQADVFAALAQAPPVYAPPPPPVYVAPPAPPTTLASAKFGDETWRISGSDYLGLDLFRSLTDDKGLVISHVPAKCVAWLPASESDFFDDAGRPAALYKIRYTGGELIGDHEDLEAHEIEQSKPMSAKELKAAEDDDSVKSKASKFDPNEEVDSPDEDSDDDWGGRPAAGPPSASKKRTRNNDIPSDDGEDDDGAVAPPSEKKQLRSDPAPVAVAAAAVPPADALSNDIVAALAADEPTPAAPAAPAVPAVAVAPPAPVPSPFALPPAAPAAPVAPAAEPAAAAPPAGETAPGAV</sequence>
<feature type="region of interest" description="Disordered" evidence="1">
    <location>
        <begin position="1"/>
        <end position="40"/>
    </location>
</feature>
<accession>A0A8J2X5S6</accession>
<reference evidence="2" key="1">
    <citation type="submission" date="2021-11" db="EMBL/GenBank/DDBJ databases">
        <authorList>
            <consortium name="Genoscope - CEA"/>
            <person name="William W."/>
        </authorList>
    </citation>
    <scope>NUCLEOTIDE SEQUENCE</scope>
</reference>
<dbReference type="SUPFAM" id="SSF81995">
    <property type="entry name" value="beta-sandwich domain of Sec23/24"/>
    <property type="match status" value="1"/>
</dbReference>
<dbReference type="Proteomes" id="UP000789595">
    <property type="component" value="Unassembled WGS sequence"/>
</dbReference>
<evidence type="ECO:0000313" key="2">
    <source>
        <dbReference type="EMBL" id="CAH0376631.1"/>
    </source>
</evidence>
<feature type="compositionally biased region" description="Low complexity" evidence="1">
    <location>
        <begin position="319"/>
        <end position="343"/>
    </location>
</feature>
<feature type="compositionally biased region" description="Basic and acidic residues" evidence="1">
    <location>
        <begin position="168"/>
        <end position="196"/>
    </location>
</feature>
<proteinExistence type="predicted"/>
<feature type="region of interest" description="Disordered" evidence="1">
    <location>
        <begin position="315"/>
        <end position="343"/>
    </location>
</feature>
<feature type="compositionally biased region" description="Acidic residues" evidence="1">
    <location>
        <begin position="233"/>
        <end position="242"/>
    </location>
</feature>
<feature type="compositionally biased region" description="Low complexity" evidence="1">
    <location>
        <begin position="17"/>
        <end position="40"/>
    </location>
</feature>
<dbReference type="EMBL" id="CAKKNE010000005">
    <property type="protein sequence ID" value="CAH0376631.1"/>
    <property type="molecule type" value="Genomic_DNA"/>
</dbReference>
<evidence type="ECO:0000313" key="3">
    <source>
        <dbReference type="Proteomes" id="UP000789595"/>
    </source>
</evidence>